<dbReference type="GO" id="GO:0000028">
    <property type="term" value="P:ribosomal small subunit assembly"/>
    <property type="evidence" value="ECO:0007669"/>
    <property type="project" value="TreeGrafter"/>
</dbReference>
<comment type="function">
    <text evidence="1 6">Protein S19 forms a complex with S13 that binds strongly to the 16S ribosomal RNA.</text>
</comment>
<evidence type="ECO:0000256" key="6">
    <source>
        <dbReference type="HAMAP-Rule" id="MF_00531"/>
    </source>
</evidence>
<dbReference type="GO" id="GO:0019843">
    <property type="term" value="F:rRNA binding"/>
    <property type="evidence" value="ECO:0007669"/>
    <property type="project" value="UniProtKB-UniRule"/>
</dbReference>
<gene>
    <name evidence="6" type="primary">rps19p</name>
    <name evidence="8" type="ORF">BTN85_1394</name>
</gene>
<dbReference type="GO" id="GO:0006412">
    <property type="term" value="P:translation"/>
    <property type="evidence" value="ECO:0007669"/>
    <property type="project" value="UniProtKB-UniRule"/>
</dbReference>
<keyword evidence="6" id="KW-0694">RNA-binding</keyword>
<dbReference type="FunCoup" id="A0A1Q6DX11">
    <property type="interactions" value="126"/>
</dbReference>
<evidence type="ECO:0000256" key="1">
    <source>
        <dbReference type="ARBA" id="ARBA00003239"/>
    </source>
</evidence>
<dbReference type="GO" id="GO:0022627">
    <property type="term" value="C:cytosolic small ribosomal subunit"/>
    <property type="evidence" value="ECO:0007669"/>
    <property type="project" value="UniProtKB-UniRule"/>
</dbReference>
<comment type="caution">
    <text evidence="8">The sequence shown here is derived from an EMBL/GenBank/DDBJ whole genome shotgun (WGS) entry which is preliminary data.</text>
</comment>
<dbReference type="Pfam" id="PF00203">
    <property type="entry name" value="Ribosomal_S19"/>
    <property type="match status" value="1"/>
</dbReference>
<dbReference type="PIRSF" id="PIRSF002144">
    <property type="entry name" value="Ribosomal_S19"/>
    <property type="match status" value="1"/>
</dbReference>
<dbReference type="HAMAP" id="MF_00531">
    <property type="entry name" value="Ribosomal_uS19"/>
    <property type="match status" value="1"/>
</dbReference>
<organism evidence="8 9">
    <name type="scientific">Methanohalarchaeum thermophilum</name>
    <dbReference type="NCBI Taxonomy" id="1903181"/>
    <lineage>
        <taxon>Archaea</taxon>
        <taxon>Methanobacteriati</taxon>
        <taxon>Methanobacteriota</taxon>
        <taxon>Methanonatronarchaeia</taxon>
        <taxon>Methanonatronarchaeales</taxon>
        <taxon>Methanonatronarchaeaceae</taxon>
        <taxon>Candidatus Methanohalarchaeum</taxon>
    </lineage>
</organism>
<dbReference type="Gene3D" id="3.30.860.10">
    <property type="entry name" value="30s Ribosomal Protein S19, Chain A"/>
    <property type="match status" value="1"/>
</dbReference>
<name>A0A1Q6DX11_METT1</name>
<dbReference type="InterPro" id="IPR023575">
    <property type="entry name" value="Ribosomal_uS19_SF"/>
</dbReference>
<dbReference type="PANTHER" id="PTHR11880:SF2">
    <property type="entry name" value="SMALL RIBOSOMAL SUBUNIT PROTEIN US19"/>
    <property type="match status" value="1"/>
</dbReference>
<protein>
    <recommendedName>
        <fullName evidence="5 6">Small ribosomal subunit protein uS19</fullName>
    </recommendedName>
</protein>
<sequence length="132" mass="15162">MPEEDFTYRGYDIEELQKMSINEFKEVAGSRVRRKIDRGFDEQEKKLMEKAEEVKGKGTDTVIKTHLRDMVILPDFVGLKFGIHKGNDFEVVKIQPEMIGHYLGEFTMTRKKVEHGGPGIGATRSSKYVPLK</sequence>
<dbReference type="AlphaFoldDB" id="A0A1Q6DX11"/>
<dbReference type="PRINTS" id="PR00975">
    <property type="entry name" value="RIBOSOMALS19"/>
</dbReference>
<evidence type="ECO:0000256" key="7">
    <source>
        <dbReference type="RuleBase" id="RU003485"/>
    </source>
</evidence>
<evidence type="ECO:0000313" key="9">
    <source>
        <dbReference type="Proteomes" id="UP000185744"/>
    </source>
</evidence>
<keyword evidence="6" id="KW-0699">rRNA-binding</keyword>
<reference evidence="8" key="1">
    <citation type="submission" date="2016-12" db="EMBL/GenBank/DDBJ databases">
        <title>Discovery of methanogenic haloarchaea.</title>
        <authorList>
            <person name="Sorokin D.Y."/>
            <person name="Makarova K.S."/>
            <person name="Abbas B."/>
            <person name="Ferrer M."/>
            <person name="Golyshin P.N."/>
        </authorList>
    </citation>
    <scope>NUCLEOTIDE SEQUENCE [LARGE SCALE GENOMIC DNA]</scope>
    <source>
        <strain evidence="8">HMET1</strain>
    </source>
</reference>
<accession>A0A1Q6DX11</accession>
<dbReference type="EMBL" id="MSDW01000001">
    <property type="protein sequence ID" value="OKY78890.1"/>
    <property type="molecule type" value="Genomic_DNA"/>
</dbReference>
<evidence type="ECO:0000256" key="4">
    <source>
        <dbReference type="ARBA" id="ARBA00023274"/>
    </source>
</evidence>
<dbReference type="Proteomes" id="UP000185744">
    <property type="component" value="Unassembled WGS sequence"/>
</dbReference>
<dbReference type="SUPFAM" id="SSF54570">
    <property type="entry name" value="Ribosomal protein S19"/>
    <property type="match status" value="1"/>
</dbReference>
<keyword evidence="3 6" id="KW-0689">Ribosomal protein</keyword>
<dbReference type="FunFam" id="3.30.860.10:FF:000002">
    <property type="entry name" value="40S ribosomal protein S15"/>
    <property type="match status" value="1"/>
</dbReference>
<dbReference type="InterPro" id="IPR005713">
    <property type="entry name" value="Ribosomal_uS19_euk/arc"/>
</dbReference>
<dbReference type="NCBIfam" id="TIGR01025">
    <property type="entry name" value="uS19_arch"/>
    <property type="match status" value="1"/>
</dbReference>
<proteinExistence type="inferred from homology"/>
<evidence type="ECO:0000313" key="8">
    <source>
        <dbReference type="EMBL" id="OKY78890.1"/>
    </source>
</evidence>
<dbReference type="NCBIfam" id="NF003121">
    <property type="entry name" value="PRK04038.1"/>
    <property type="match status" value="1"/>
</dbReference>
<comment type="similarity">
    <text evidence="2 6 7">Belongs to the universal ribosomal protein uS19 family.</text>
</comment>
<keyword evidence="4 6" id="KW-0687">Ribonucleoprotein</keyword>
<evidence type="ECO:0000256" key="3">
    <source>
        <dbReference type="ARBA" id="ARBA00022980"/>
    </source>
</evidence>
<evidence type="ECO:0000256" key="5">
    <source>
        <dbReference type="ARBA" id="ARBA00035163"/>
    </source>
</evidence>
<dbReference type="InParanoid" id="A0A1Q6DX11"/>
<dbReference type="GO" id="GO:0003735">
    <property type="term" value="F:structural constituent of ribosome"/>
    <property type="evidence" value="ECO:0007669"/>
    <property type="project" value="UniProtKB-UniRule"/>
</dbReference>
<evidence type="ECO:0000256" key="2">
    <source>
        <dbReference type="ARBA" id="ARBA00007345"/>
    </source>
</evidence>
<dbReference type="STRING" id="1903181.BTN85_1394"/>
<dbReference type="PANTHER" id="PTHR11880">
    <property type="entry name" value="RIBOSOMAL PROTEIN S19P FAMILY MEMBER"/>
    <property type="match status" value="1"/>
</dbReference>
<keyword evidence="9" id="KW-1185">Reference proteome</keyword>
<dbReference type="InterPro" id="IPR002222">
    <property type="entry name" value="Ribosomal_uS19"/>
</dbReference>